<accession>A0ACC2SIT1</accession>
<dbReference type="Proteomes" id="UP001165960">
    <property type="component" value="Unassembled WGS sequence"/>
</dbReference>
<organism evidence="1 2">
    <name type="scientific">Entomophthora muscae</name>
    <dbReference type="NCBI Taxonomy" id="34485"/>
    <lineage>
        <taxon>Eukaryota</taxon>
        <taxon>Fungi</taxon>
        <taxon>Fungi incertae sedis</taxon>
        <taxon>Zoopagomycota</taxon>
        <taxon>Entomophthoromycotina</taxon>
        <taxon>Entomophthoromycetes</taxon>
        <taxon>Entomophthorales</taxon>
        <taxon>Entomophthoraceae</taxon>
        <taxon>Entomophthora</taxon>
    </lineage>
</organism>
<evidence type="ECO:0000313" key="1">
    <source>
        <dbReference type="EMBL" id="KAJ9062057.1"/>
    </source>
</evidence>
<evidence type="ECO:0000313" key="2">
    <source>
        <dbReference type="Proteomes" id="UP001165960"/>
    </source>
</evidence>
<keyword evidence="2" id="KW-1185">Reference proteome</keyword>
<gene>
    <name evidence="1" type="ORF">DSO57_1014682</name>
</gene>
<dbReference type="EMBL" id="QTSX02005027">
    <property type="protein sequence ID" value="KAJ9062057.1"/>
    <property type="molecule type" value="Genomic_DNA"/>
</dbReference>
<comment type="caution">
    <text evidence="1">The sequence shown here is derived from an EMBL/GenBank/DDBJ whole genome shotgun (WGS) entry which is preliminary data.</text>
</comment>
<sequence>MSDFPSWSLIESDPGVFSELISKMGVKGVQVEEIWSMDAFSIKQLSPVYGLIFLFKWESARQVASGEFFDSSEPDVYFARQIVPNACATQAILSVLMNAVDVDLGDELQSFKSFTEDFPADLKGEMIGNSDMLRTVHNSFSNPNNFISERLSERFKGGESEDLFHFVAFMPINGHLYELDGLKSSPHKIEPCTDDDWIDRALDGIQNRINSYGGGEVRFSLMAVCADRVMALQAQVDQIKEGLMEFYDPTTKSNVSRQDMSAMDIRLDALQEEILNEEAKQNKWKKENALRRHNFIPLFMQLLAEASRSGRLGPMVKKACAKK</sequence>
<reference evidence="1" key="1">
    <citation type="submission" date="2022-04" db="EMBL/GenBank/DDBJ databases">
        <title>Genome of the entomopathogenic fungus Entomophthora muscae.</title>
        <authorList>
            <person name="Elya C."/>
            <person name="Lovett B.R."/>
            <person name="Lee E."/>
            <person name="Macias A.M."/>
            <person name="Hajek A.E."/>
            <person name="De Bivort B.L."/>
            <person name="Kasson M.T."/>
            <person name="De Fine Licht H.H."/>
            <person name="Stajich J.E."/>
        </authorList>
    </citation>
    <scope>NUCLEOTIDE SEQUENCE</scope>
    <source>
        <strain evidence="1">Berkeley</strain>
    </source>
</reference>
<name>A0ACC2SIT1_9FUNG</name>
<protein>
    <submittedName>
        <fullName evidence="1">Uncharacterized protein</fullName>
    </submittedName>
</protein>
<proteinExistence type="predicted"/>